<evidence type="ECO:0000313" key="3">
    <source>
        <dbReference type="Proteomes" id="UP000622687"/>
    </source>
</evidence>
<evidence type="ECO:0000256" key="1">
    <source>
        <dbReference type="SAM" id="Phobius"/>
    </source>
</evidence>
<evidence type="ECO:0000313" key="2">
    <source>
        <dbReference type="EMBL" id="MBI6871826.1"/>
    </source>
</evidence>
<keyword evidence="1" id="KW-0812">Transmembrane</keyword>
<dbReference type="Proteomes" id="UP000622687">
    <property type="component" value="Unassembled WGS sequence"/>
</dbReference>
<dbReference type="AlphaFoldDB" id="A0A934HYF8"/>
<feature type="transmembrane region" description="Helical" evidence="1">
    <location>
        <begin position="40"/>
        <end position="59"/>
    </location>
</feature>
<evidence type="ECO:0008006" key="4">
    <source>
        <dbReference type="Google" id="ProtNLM"/>
    </source>
</evidence>
<sequence length="484" mass="52197">MNYSDKSKLEFFGGEKISFLPTVIYIGIAMFLAFNYDFLSMKSVIVGGSAGILVGFLFAKDKEKYWEVIISGIMQPGNAKLLFTFVFMGCFTKLLSYGQIGQGFVWVSQTLNLSGGTVVLFIFLASMVISMGCGTPITAIYAIVPILYPPGIILGANPAVLLGAIISGIFLGDNISPSSQITATAASMQTNSVTGIPADPITVLADRIKYVVFAGLIAAILFYMKTNGAEAVQSNISIGKLSNPKGLLMLIPLGILLLVCVKTKNLLKGITLGILSGLVIGYASGLFGLTGIVNVQKGNISGILFEGVYSMVDVVIGMMMLFSMIQIMVRGEGIQKVSNWITKFKFVQSPIGAELVIGVSCIVSNILLSSIPLPAILLISSFINNLGHRANLHPSRRSYFLVGMMHNLSVVIPFSSVFVMSAMTMAQGLNQQYKFTNVKISGFDIFSNSYYLLAMTFIGLLWIFVGLGRKYQSDNKETLAEQVM</sequence>
<keyword evidence="1" id="KW-1133">Transmembrane helix</keyword>
<feature type="transmembrane region" description="Helical" evidence="1">
    <location>
        <begin position="79"/>
        <end position="98"/>
    </location>
</feature>
<keyword evidence="1" id="KW-0472">Membrane</keyword>
<feature type="transmembrane region" description="Helical" evidence="1">
    <location>
        <begin position="449"/>
        <end position="467"/>
    </location>
</feature>
<dbReference type="InterPro" id="IPR052180">
    <property type="entry name" value="NhaC_Na-H+_Antiporter"/>
</dbReference>
<gene>
    <name evidence="2" type="ORF">I6U51_03780</name>
</gene>
<feature type="transmembrane region" description="Helical" evidence="1">
    <location>
        <begin position="270"/>
        <end position="295"/>
    </location>
</feature>
<feature type="transmembrane region" description="Helical" evidence="1">
    <location>
        <begin position="355"/>
        <end position="379"/>
    </location>
</feature>
<feature type="transmembrane region" description="Helical" evidence="1">
    <location>
        <begin position="399"/>
        <end position="429"/>
    </location>
</feature>
<keyword evidence="3" id="KW-1185">Reference proteome</keyword>
<feature type="transmembrane region" description="Helical" evidence="1">
    <location>
        <begin position="17"/>
        <end position="34"/>
    </location>
</feature>
<dbReference type="PANTHER" id="PTHR33451">
    <property type="entry name" value="MALATE-2H(+)/NA(+)-LACTATE ANTIPORTER"/>
    <property type="match status" value="1"/>
</dbReference>
<dbReference type="EMBL" id="JAEEGB010000005">
    <property type="protein sequence ID" value="MBI6871826.1"/>
    <property type="molecule type" value="Genomic_DNA"/>
</dbReference>
<feature type="transmembrane region" description="Helical" evidence="1">
    <location>
        <begin position="118"/>
        <end position="144"/>
    </location>
</feature>
<feature type="transmembrane region" description="Helical" evidence="1">
    <location>
        <begin position="246"/>
        <end position="264"/>
    </location>
</feature>
<feature type="transmembrane region" description="Helical" evidence="1">
    <location>
        <begin position="307"/>
        <end position="329"/>
    </location>
</feature>
<accession>A0A934HYF8</accession>
<feature type="transmembrane region" description="Helical" evidence="1">
    <location>
        <begin position="151"/>
        <end position="171"/>
    </location>
</feature>
<comment type="caution">
    <text evidence="2">The sequence shown here is derived from an EMBL/GenBank/DDBJ whole genome shotgun (WGS) entry which is preliminary data.</text>
</comment>
<organism evidence="2 3">
    <name type="scientific">Clostridium aciditolerans</name>
    <dbReference type="NCBI Taxonomy" id="339861"/>
    <lineage>
        <taxon>Bacteria</taxon>
        <taxon>Bacillati</taxon>
        <taxon>Bacillota</taxon>
        <taxon>Clostridia</taxon>
        <taxon>Eubacteriales</taxon>
        <taxon>Clostridiaceae</taxon>
        <taxon>Clostridium</taxon>
    </lineage>
</organism>
<protein>
    <recommendedName>
        <fullName evidence="4">Na+/H+ antiporter family protein</fullName>
    </recommendedName>
</protein>
<feature type="transmembrane region" description="Helical" evidence="1">
    <location>
        <begin position="208"/>
        <end position="225"/>
    </location>
</feature>
<name>A0A934HYF8_9CLOT</name>
<proteinExistence type="predicted"/>
<dbReference type="RefSeq" id="WP_211141270.1">
    <property type="nucleotide sequence ID" value="NZ_JAEEGB010000005.1"/>
</dbReference>
<dbReference type="PANTHER" id="PTHR33451:SF5">
    <property type="entry name" value="NA+_H+ ANTIPORTER"/>
    <property type="match status" value="1"/>
</dbReference>
<reference evidence="2" key="1">
    <citation type="submission" date="2020-12" db="EMBL/GenBank/DDBJ databases">
        <title>Clostridium thailandense sp. nov., a novel acetogenic bacterium isolated from peat land soil in Thailand.</title>
        <authorList>
            <person name="Chaikitkaew S."/>
            <person name="Birkeland N.K."/>
        </authorList>
    </citation>
    <scope>NUCLEOTIDE SEQUENCE</scope>
    <source>
        <strain evidence="2">DSM 17425</strain>
    </source>
</reference>